<evidence type="ECO:0000256" key="2">
    <source>
        <dbReference type="ARBA" id="ARBA00003968"/>
    </source>
</evidence>
<reference evidence="13" key="1">
    <citation type="journal article" date="2021" name="Open Biol.">
        <title>Shared evolutionary footprints suggest mitochondrial oxidative damage underlies multiple complex I losses in fungi.</title>
        <authorList>
            <person name="Schikora-Tamarit M.A."/>
            <person name="Marcet-Houben M."/>
            <person name="Nosek J."/>
            <person name="Gabaldon T."/>
        </authorList>
    </citation>
    <scope>NUCLEOTIDE SEQUENCE</scope>
    <source>
        <strain evidence="13">CBS6341</strain>
    </source>
</reference>
<keyword evidence="14" id="KW-1185">Reference proteome</keyword>
<comment type="subcellular location">
    <subcellularLocation>
        <location evidence="3">Cytoplasm</location>
    </subcellularLocation>
</comment>
<comment type="catalytic activity">
    <reaction evidence="1">
        <text>AMP + diphosphate = 5-phospho-alpha-D-ribose 1-diphosphate + adenine</text>
        <dbReference type="Rhea" id="RHEA:16609"/>
        <dbReference type="ChEBI" id="CHEBI:16708"/>
        <dbReference type="ChEBI" id="CHEBI:33019"/>
        <dbReference type="ChEBI" id="CHEBI:58017"/>
        <dbReference type="ChEBI" id="CHEBI:456215"/>
        <dbReference type="EC" id="2.4.2.7"/>
    </reaction>
</comment>
<keyword evidence="9" id="KW-0328">Glycosyltransferase</keyword>
<comment type="similarity">
    <text evidence="5">Belongs to the purine/pyrimidine phosphoribosyltransferase family.</text>
</comment>
<dbReference type="PANTHER" id="PTHR32315">
    <property type="entry name" value="ADENINE PHOSPHORIBOSYLTRANSFERASE"/>
    <property type="match status" value="1"/>
</dbReference>
<evidence type="ECO:0000256" key="11">
    <source>
        <dbReference type="ARBA" id="ARBA00022726"/>
    </source>
</evidence>
<evidence type="ECO:0000256" key="3">
    <source>
        <dbReference type="ARBA" id="ARBA00004496"/>
    </source>
</evidence>
<evidence type="ECO:0000259" key="12">
    <source>
        <dbReference type="Pfam" id="PF00156"/>
    </source>
</evidence>
<evidence type="ECO:0000313" key="13">
    <source>
        <dbReference type="EMBL" id="KAH3676109.1"/>
    </source>
</evidence>
<evidence type="ECO:0000256" key="10">
    <source>
        <dbReference type="ARBA" id="ARBA00022679"/>
    </source>
</evidence>
<comment type="subunit">
    <text evidence="6">Homodimer.</text>
</comment>
<sequence>MSNSSEEIAEIANELKNALHQYPNFPSEGILFEDFLPIFRSPILFKKLIKAFKLHLLQTFPDIKIDYIVGLESRGFLFGPSVALELDCGFVPIRKQGKLPGNLAKATYVKEYGEDVFEIQLEAIPEGSNVIVIDDIIATGGSASAAGELIKKVGANLLEYDFVLELDFLKGKEKLSAPSFTLLSGQTEKLRN</sequence>
<dbReference type="GO" id="GO:0003999">
    <property type="term" value="F:adenine phosphoribosyltransferase activity"/>
    <property type="evidence" value="ECO:0007669"/>
    <property type="project" value="UniProtKB-EC"/>
</dbReference>
<dbReference type="GO" id="GO:0016208">
    <property type="term" value="F:AMP binding"/>
    <property type="evidence" value="ECO:0007669"/>
    <property type="project" value="TreeGrafter"/>
</dbReference>
<dbReference type="GO" id="GO:0002055">
    <property type="term" value="F:adenine binding"/>
    <property type="evidence" value="ECO:0007669"/>
    <property type="project" value="TreeGrafter"/>
</dbReference>
<dbReference type="InterPro" id="IPR005764">
    <property type="entry name" value="Ade_phspho_trans"/>
</dbReference>
<comment type="caution">
    <text evidence="13">The sequence shown here is derived from an EMBL/GenBank/DDBJ whole genome shotgun (WGS) entry which is preliminary data.</text>
</comment>
<dbReference type="CDD" id="cd06223">
    <property type="entry name" value="PRTases_typeI"/>
    <property type="match status" value="1"/>
</dbReference>
<evidence type="ECO:0000256" key="5">
    <source>
        <dbReference type="ARBA" id="ARBA00008391"/>
    </source>
</evidence>
<dbReference type="PANTHER" id="PTHR32315:SF3">
    <property type="entry name" value="ADENINE PHOSPHORIBOSYLTRANSFERASE"/>
    <property type="match status" value="1"/>
</dbReference>
<dbReference type="AlphaFoldDB" id="A0A9P8PRQ7"/>
<dbReference type="InterPro" id="IPR029057">
    <property type="entry name" value="PRTase-like"/>
</dbReference>
<protein>
    <recommendedName>
        <fullName evidence="7">adenine phosphoribosyltransferase</fullName>
        <ecNumber evidence="7">2.4.2.7</ecNumber>
    </recommendedName>
</protein>
<keyword evidence="8" id="KW-0963">Cytoplasm</keyword>
<dbReference type="OrthoDB" id="363185at2759"/>
<dbReference type="FunFam" id="3.40.50.2020:FF:000004">
    <property type="entry name" value="Adenine phosphoribosyltransferase"/>
    <property type="match status" value="1"/>
</dbReference>
<dbReference type="GO" id="GO:0006168">
    <property type="term" value="P:adenine salvage"/>
    <property type="evidence" value="ECO:0007669"/>
    <property type="project" value="InterPro"/>
</dbReference>
<evidence type="ECO:0000256" key="4">
    <source>
        <dbReference type="ARBA" id="ARBA00004659"/>
    </source>
</evidence>
<gene>
    <name evidence="13" type="ORF">WICMUC_002406</name>
</gene>
<dbReference type="HAMAP" id="MF_00004">
    <property type="entry name" value="Aden_phosphoribosyltr"/>
    <property type="match status" value="1"/>
</dbReference>
<dbReference type="NCBIfam" id="TIGR01090">
    <property type="entry name" value="apt"/>
    <property type="match status" value="1"/>
</dbReference>
<accession>A0A9P8PRQ7</accession>
<comment type="function">
    <text evidence="2">Catalyzes a salvage reaction resulting in the formation of AMP, that is energically less costly than de novo synthesis.</text>
</comment>
<dbReference type="InterPro" id="IPR000836">
    <property type="entry name" value="PRTase_dom"/>
</dbReference>
<evidence type="ECO:0000256" key="9">
    <source>
        <dbReference type="ARBA" id="ARBA00022676"/>
    </source>
</evidence>
<reference evidence="13" key="2">
    <citation type="submission" date="2021-01" db="EMBL/GenBank/DDBJ databases">
        <authorList>
            <person name="Schikora-Tamarit M.A."/>
        </authorList>
    </citation>
    <scope>NUCLEOTIDE SEQUENCE</scope>
    <source>
        <strain evidence="13">CBS6341</strain>
    </source>
</reference>
<dbReference type="EMBL" id="JAEUBF010000681">
    <property type="protein sequence ID" value="KAH3676109.1"/>
    <property type="molecule type" value="Genomic_DNA"/>
</dbReference>
<dbReference type="InterPro" id="IPR050054">
    <property type="entry name" value="UPRTase/APRTase"/>
</dbReference>
<dbReference type="GO" id="GO:0044209">
    <property type="term" value="P:AMP salvage"/>
    <property type="evidence" value="ECO:0007669"/>
    <property type="project" value="TreeGrafter"/>
</dbReference>
<dbReference type="GO" id="GO:0006166">
    <property type="term" value="P:purine ribonucleoside salvage"/>
    <property type="evidence" value="ECO:0007669"/>
    <property type="project" value="UniProtKB-KW"/>
</dbReference>
<dbReference type="NCBIfam" id="NF002636">
    <property type="entry name" value="PRK02304.1-5"/>
    <property type="match status" value="1"/>
</dbReference>
<dbReference type="EC" id="2.4.2.7" evidence="7"/>
<dbReference type="Proteomes" id="UP000769528">
    <property type="component" value="Unassembled WGS sequence"/>
</dbReference>
<evidence type="ECO:0000256" key="1">
    <source>
        <dbReference type="ARBA" id="ARBA00000868"/>
    </source>
</evidence>
<dbReference type="GO" id="GO:0005737">
    <property type="term" value="C:cytoplasm"/>
    <property type="evidence" value="ECO:0007669"/>
    <property type="project" value="UniProtKB-SubCell"/>
</dbReference>
<dbReference type="Gene3D" id="3.40.50.2020">
    <property type="match status" value="1"/>
</dbReference>
<organism evidence="13 14">
    <name type="scientific">Wickerhamomyces mucosus</name>
    <dbReference type="NCBI Taxonomy" id="1378264"/>
    <lineage>
        <taxon>Eukaryota</taxon>
        <taxon>Fungi</taxon>
        <taxon>Dikarya</taxon>
        <taxon>Ascomycota</taxon>
        <taxon>Saccharomycotina</taxon>
        <taxon>Saccharomycetes</taxon>
        <taxon>Phaffomycetales</taxon>
        <taxon>Wickerhamomycetaceae</taxon>
        <taxon>Wickerhamomyces</taxon>
    </lineage>
</organism>
<name>A0A9P8PRQ7_9ASCO</name>
<evidence type="ECO:0000256" key="8">
    <source>
        <dbReference type="ARBA" id="ARBA00022490"/>
    </source>
</evidence>
<dbReference type="Pfam" id="PF00156">
    <property type="entry name" value="Pribosyltran"/>
    <property type="match status" value="1"/>
</dbReference>
<feature type="domain" description="Phosphoribosyltransferase" evidence="12">
    <location>
        <begin position="46"/>
        <end position="156"/>
    </location>
</feature>
<keyword evidence="10" id="KW-0808">Transferase</keyword>
<evidence type="ECO:0000313" key="14">
    <source>
        <dbReference type="Proteomes" id="UP000769528"/>
    </source>
</evidence>
<proteinExistence type="inferred from homology"/>
<dbReference type="SUPFAM" id="SSF53271">
    <property type="entry name" value="PRTase-like"/>
    <property type="match status" value="1"/>
</dbReference>
<evidence type="ECO:0000256" key="6">
    <source>
        <dbReference type="ARBA" id="ARBA00011738"/>
    </source>
</evidence>
<keyword evidence="11" id="KW-0660">Purine salvage</keyword>
<evidence type="ECO:0000256" key="7">
    <source>
        <dbReference type="ARBA" id="ARBA00011893"/>
    </source>
</evidence>
<comment type="pathway">
    <text evidence="4">Purine metabolism; AMP biosynthesis via salvage pathway; AMP from adenine: step 1/1.</text>
</comment>